<keyword evidence="4" id="KW-0720">Serine protease</keyword>
<accession>A0ABZ1L3Y6</accession>
<keyword evidence="9" id="KW-1185">Reference proteome</keyword>
<dbReference type="GeneID" id="97286203"/>
<keyword evidence="2" id="KW-0645">Protease</keyword>
<comment type="caution">
    <text evidence="5">Lacks conserved residue(s) required for the propagation of feature annotation.</text>
</comment>
<dbReference type="PROSITE" id="PS51892">
    <property type="entry name" value="SUBTILASE"/>
    <property type="match status" value="1"/>
</dbReference>
<dbReference type="PANTHER" id="PTHR43806">
    <property type="entry name" value="PEPTIDASE S8"/>
    <property type="match status" value="1"/>
</dbReference>
<sequence>MNGGADCNTGTNLNPNDDCWNHGTSSAAIITANANQGNDFRGVTGITLDSFKVYATATPCGGLDQAAAVRGFQASVAALDRVIVAEMQGSGDHQSAIAQAADAAFDAGAVVIAANGNNGPAASTVNCPANARRVIGVGAFDVVSATRYPNQSRGPTADGRYKPDVIAPTNTETASNTSDTATRVFGGTSGATPYAAGVAGLARNWLRGTSATIDPGQVYAHVMLCGRRVYPFDNIEGAGPLRMPLQGHTWWGKVSVTNQATIEIPINVADNGYFLDAALWWPESGTHNDIDLSLSSGTRFESSASFNSVFERCRKDGAAGGAWQLRIRGFNVPSGPQTVYWAAHVMFL</sequence>
<feature type="compositionally biased region" description="Polar residues" evidence="6">
    <location>
        <begin position="168"/>
        <end position="181"/>
    </location>
</feature>
<dbReference type="Pfam" id="PF00082">
    <property type="entry name" value="Peptidase_S8"/>
    <property type="match status" value="1"/>
</dbReference>
<keyword evidence="3" id="KW-0378">Hydrolase</keyword>
<dbReference type="InterPro" id="IPR000209">
    <property type="entry name" value="Peptidase_S8/S53_dom"/>
</dbReference>
<protein>
    <submittedName>
        <fullName evidence="8">S8 family serine peptidase</fullName>
    </submittedName>
</protein>
<gene>
    <name evidence="8" type="ORF">OG350_37205</name>
</gene>
<feature type="region of interest" description="Disordered" evidence="6">
    <location>
        <begin position="150"/>
        <end position="182"/>
    </location>
</feature>
<dbReference type="InterPro" id="IPR036852">
    <property type="entry name" value="Peptidase_S8/S53_dom_sf"/>
</dbReference>
<dbReference type="InterPro" id="IPR023828">
    <property type="entry name" value="Peptidase_S8_Ser-AS"/>
</dbReference>
<evidence type="ECO:0000313" key="9">
    <source>
        <dbReference type="Proteomes" id="UP001622557"/>
    </source>
</evidence>
<evidence type="ECO:0000256" key="3">
    <source>
        <dbReference type="ARBA" id="ARBA00022801"/>
    </source>
</evidence>
<evidence type="ECO:0000256" key="2">
    <source>
        <dbReference type="ARBA" id="ARBA00022670"/>
    </source>
</evidence>
<evidence type="ECO:0000259" key="7">
    <source>
        <dbReference type="Pfam" id="PF00082"/>
    </source>
</evidence>
<reference evidence="8 9" key="1">
    <citation type="submission" date="2022-10" db="EMBL/GenBank/DDBJ databases">
        <title>The complete genomes of actinobacterial strains from the NBC collection.</title>
        <authorList>
            <person name="Joergensen T.S."/>
            <person name="Alvarez Arevalo M."/>
            <person name="Sterndorff E.B."/>
            <person name="Faurdal D."/>
            <person name="Vuksanovic O."/>
            <person name="Mourched A.-S."/>
            <person name="Charusanti P."/>
            <person name="Shaw S."/>
            <person name="Blin K."/>
            <person name="Weber T."/>
        </authorList>
    </citation>
    <scope>NUCLEOTIDE SEQUENCE [LARGE SCALE GENOMIC DNA]</scope>
    <source>
        <strain evidence="8 9">NBC_00156</strain>
    </source>
</reference>
<dbReference type="InterPro" id="IPR050131">
    <property type="entry name" value="Peptidase_S8_subtilisin-like"/>
</dbReference>
<dbReference type="RefSeq" id="WP_405454774.1">
    <property type="nucleotide sequence ID" value="NZ_CP108164.1"/>
</dbReference>
<dbReference type="Gene3D" id="3.40.50.200">
    <property type="entry name" value="Peptidase S8/S53 domain"/>
    <property type="match status" value="1"/>
</dbReference>
<feature type="domain" description="Peptidase S8/S53" evidence="7">
    <location>
        <begin position="8"/>
        <end position="204"/>
    </location>
</feature>
<name>A0ABZ1L3Y6_STRAH</name>
<dbReference type="PANTHER" id="PTHR43806:SF11">
    <property type="entry name" value="CEREVISIN-RELATED"/>
    <property type="match status" value="1"/>
</dbReference>
<evidence type="ECO:0000256" key="4">
    <source>
        <dbReference type="ARBA" id="ARBA00022825"/>
    </source>
</evidence>
<evidence type="ECO:0000256" key="5">
    <source>
        <dbReference type="PROSITE-ProRule" id="PRU01240"/>
    </source>
</evidence>
<evidence type="ECO:0000256" key="6">
    <source>
        <dbReference type="SAM" id="MobiDB-lite"/>
    </source>
</evidence>
<dbReference type="EMBL" id="CP108164">
    <property type="protein sequence ID" value="WTQ86062.1"/>
    <property type="molecule type" value="Genomic_DNA"/>
</dbReference>
<proteinExistence type="inferred from homology"/>
<evidence type="ECO:0000256" key="1">
    <source>
        <dbReference type="ARBA" id="ARBA00011073"/>
    </source>
</evidence>
<dbReference type="Proteomes" id="UP001622557">
    <property type="component" value="Chromosome"/>
</dbReference>
<dbReference type="SUPFAM" id="SSF52743">
    <property type="entry name" value="Subtilisin-like"/>
    <property type="match status" value="1"/>
</dbReference>
<evidence type="ECO:0000313" key="8">
    <source>
        <dbReference type="EMBL" id="WTQ86062.1"/>
    </source>
</evidence>
<dbReference type="PROSITE" id="PS00138">
    <property type="entry name" value="SUBTILASE_SER"/>
    <property type="match status" value="1"/>
</dbReference>
<comment type="similarity">
    <text evidence="1 5">Belongs to the peptidase S8 family.</text>
</comment>
<organism evidence="8 9">
    <name type="scientific">Streptomyces achromogenes</name>
    <dbReference type="NCBI Taxonomy" id="67255"/>
    <lineage>
        <taxon>Bacteria</taxon>
        <taxon>Bacillati</taxon>
        <taxon>Actinomycetota</taxon>
        <taxon>Actinomycetes</taxon>
        <taxon>Kitasatosporales</taxon>
        <taxon>Streptomycetaceae</taxon>
        <taxon>Streptomyces</taxon>
    </lineage>
</organism>